<feature type="domain" description="DUF7847" evidence="2">
    <location>
        <begin position="22"/>
        <end position="257"/>
    </location>
</feature>
<sequence>MKFDSSRAWSQASQAVSANREVVLALAGVFFLLPQLMFSIFFPPPETGAGMNETQMMTMLRTYYLSVAPVLIPMALFQALGSLSLLCLLDSDRRPTVGGAIRDGLKGVVPYLLAQILTGMALALIALVVAGLLGVVGGVVGGVIGLAIVLLFAIVVGVRLSVAAPVIAVENVFNPVAALVRSWKLTKGNTARLLGFYALLAAAMIVLLIFGNVLTIPITLLAPAEVARFVAAAVEAVLATVMAVYFVAVIAQVHRQLAGPSAEAQADLFG</sequence>
<evidence type="ECO:0000313" key="4">
    <source>
        <dbReference type="Proteomes" id="UP000024329"/>
    </source>
</evidence>
<keyword evidence="1" id="KW-1133">Transmembrane helix</keyword>
<evidence type="ECO:0000259" key="2">
    <source>
        <dbReference type="Pfam" id="PF25231"/>
    </source>
</evidence>
<dbReference type="eggNOG" id="ENOG5033N3N">
    <property type="taxonomic scope" value="Bacteria"/>
</dbReference>
<feature type="transmembrane region" description="Helical" evidence="1">
    <location>
        <begin position="21"/>
        <end position="42"/>
    </location>
</feature>
<accession>A0A031JUN8</accession>
<keyword evidence="1" id="KW-0812">Transmembrane</keyword>
<dbReference type="Proteomes" id="UP000024329">
    <property type="component" value="Unassembled WGS sequence"/>
</dbReference>
<name>A0A031JUN8_9SPHN</name>
<evidence type="ECO:0000256" key="1">
    <source>
        <dbReference type="SAM" id="Phobius"/>
    </source>
</evidence>
<dbReference type="STRING" id="158500.BES08_10305"/>
<feature type="transmembrane region" description="Helical" evidence="1">
    <location>
        <begin position="109"/>
        <end position="133"/>
    </location>
</feature>
<feature type="transmembrane region" description="Helical" evidence="1">
    <location>
        <begin position="62"/>
        <end position="89"/>
    </location>
</feature>
<protein>
    <recommendedName>
        <fullName evidence="2">DUF7847 domain-containing protein</fullName>
    </recommendedName>
</protein>
<dbReference type="EMBL" id="JFYZ01000012">
    <property type="protein sequence ID" value="EZP81471.1"/>
    <property type="molecule type" value="Genomic_DNA"/>
</dbReference>
<dbReference type="AlphaFoldDB" id="A0A031JUN8"/>
<feature type="transmembrane region" description="Helical" evidence="1">
    <location>
        <begin position="139"/>
        <end position="158"/>
    </location>
</feature>
<feature type="transmembrane region" description="Helical" evidence="1">
    <location>
        <begin position="194"/>
        <end position="220"/>
    </location>
</feature>
<dbReference type="Pfam" id="PF25231">
    <property type="entry name" value="DUF7847"/>
    <property type="match status" value="1"/>
</dbReference>
<dbReference type="PATRIC" id="fig|158500.4.peg.2750"/>
<keyword evidence="1" id="KW-0472">Membrane</keyword>
<comment type="caution">
    <text evidence="3">The sequence shown here is derived from an EMBL/GenBank/DDBJ whole genome shotgun (WGS) entry which is preliminary data.</text>
</comment>
<dbReference type="RefSeq" id="WP_036526378.1">
    <property type="nucleotide sequence ID" value="NZ_JFYZ01000012.1"/>
</dbReference>
<organism evidence="3 4">
    <name type="scientific">Novosphingobium resinovorum</name>
    <dbReference type="NCBI Taxonomy" id="158500"/>
    <lineage>
        <taxon>Bacteria</taxon>
        <taxon>Pseudomonadati</taxon>
        <taxon>Pseudomonadota</taxon>
        <taxon>Alphaproteobacteria</taxon>
        <taxon>Sphingomonadales</taxon>
        <taxon>Sphingomonadaceae</taxon>
        <taxon>Novosphingobium</taxon>
    </lineage>
</organism>
<proteinExistence type="predicted"/>
<evidence type="ECO:0000313" key="3">
    <source>
        <dbReference type="EMBL" id="EZP81471.1"/>
    </source>
</evidence>
<reference evidence="3 4" key="1">
    <citation type="submission" date="2014-03" db="EMBL/GenBank/DDBJ databases">
        <title>Whole genome sequence of Novosphingobium resinovorum KF1.</title>
        <authorList>
            <person name="Gan H.M."/>
            <person name="Gan H.Y."/>
            <person name="Chew T.H."/>
            <person name="Savka M.A."/>
        </authorList>
    </citation>
    <scope>NUCLEOTIDE SEQUENCE [LARGE SCALE GENOMIC DNA]</scope>
    <source>
        <strain evidence="3 4">KF1</strain>
    </source>
</reference>
<dbReference type="InterPro" id="IPR057169">
    <property type="entry name" value="DUF7847"/>
</dbReference>
<gene>
    <name evidence="3" type="ORF">BV97_02688</name>
</gene>
<feature type="transmembrane region" description="Helical" evidence="1">
    <location>
        <begin position="226"/>
        <end position="251"/>
    </location>
</feature>